<name>A0A9N9KE05_9GLOM</name>
<dbReference type="SUPFAM" id="SSF56672">
    <property type="entry name" value="DNA/RNA polymerases"/>
    <property type="match status" value="1"/>
</dbReference>
<keyword evidence="2" id="KW-1185">Reference proteome</keyword>
<proteinExistence type="predicted"/>
<protein>
    <submittedName>
        <fullName evidence="1">4295_t:CDS:1</fullName>
    </submittedName>
</protein>
<evidence type="ECO:0000313" key="1">
    <source>
        <dbReference type="EMBL" id="CAG8824203.1"/>
    </source>
</evidence>
<reference evidence="1" key="1">
    <citation type="submission" date="2021-06" db="EMBL/GenBank/DDBJ databases">
        <authorList>
            <person name="Kallberg Y."/>
            <person name="Tangrot J."/>
            <person name="Rosling A."/>
        </authorList>
    </citation>
    <scope>NUCLEOTIDE SEQUENCE</scope>
    <source>
        <strain evidence="1">FL966</strain>
    </source>
</reference>
<comment type="caution">
    <text evidence="1">The sequence shown here is derived from an EMBL/GenBank/DDBJ whole genome shotgun (WGS) entry which is preliminary data.</text>
</comment>
<evidence type="ECO:0000313" key="2">
    <source>
        <dbReference type="Proteomes" id="UP000789759"/>
    </source>
</evidence>
<dbReference type="EMBL" id="CAJVQA010053994">
    <property type="protein sequence ID" value="CAG8824203.1"/>
    <property type="molecule type" value="Genomic_DNA"/>
</dbReference>
<dbReference type="Proteomes" id="UP000789759">
    <property type="component" value="Unassembled WGS sequence"/>
</dbReference>
<dbReference type="InterPro" id="IPR043502">
    <property type="entry name" value="DNA/RNA_pol_sf"/>
</dbReference>
<feature type="non-terminal residue" evidence="1">
    <location>
        <position position="109"/>
    </location>
</feature>
<dbReference type="AlphaFoldDB" id="A0A9N9KE05"/>
<sequence length="109" mass="12792">HQEKFEILFKYRGRNQKKKFKGGLVGDPVIGFPSLTHECYKISFEDIKGKTKYIIFSNTKKGLISMILKLLIKQRKQAKKDHSKYDKSNKVYINELTESHINQEDSENL</sequence>
<feature type="non-terminal residue" evidence="1">
    <location>
        <position position="1"/>
    </location>
</feature>
<accession>A0A9N9KE05</accession>
<organism evidence="1 2">
    <name type="scientific">Cetraspora pellucida</name>
    <dbReference type="NCBI Taxonomy" id="1433469"/>
    <lineage>
        <taxon>Eukaryota</taxon>
        <taxon>Fungi</taxon>
        <taxon>Fungi incertae sedis</taxon>
        <taxon>Mucoromycota</taxon>
        <taxon>Glomeromycotina</taxon>
        <taxon>Glomeromycetes</taxon>
        <taxon>Diversisporales</taxon>
        <taxon>Gigasporaceae</taxon>
        <taxon>Cetraspora</taxon>
    </lineage>
</organism>
<gene>
    <name evidence="1" type="ORF">CPELLU_LOCUS19970</name>
</gene>